<organism evidence="1 2">
    <name type="scientific">Blastococcus saxobsidens</name>
    <dbReference type="NCBI Taxonomy" id="138336"/>
    <lineage>
        <taxon>Bacteria</taxon>
        <taxon>Bacillati</taxon>
        <taxon>Actinomycetota</taxon>
        <taxon>Actinomycetes</taxon>
        <taxon>Geodermatophilales</taxon>
        <taxon>Geodermatophilaceae</taxon>
        <taxon>Blastococcus</taxon>
    </lineage>
</organism>
<comment type="caution">
    <text evidence="1">The sequence shown here is derived from an EMBL/GenBank/DDBJ whole genome shotgun (WGS) entry which is preliminary data.</text>
</comment>
<dbReference type="Proteomes" id="UP000292507">
    <property type="component" value="Unassembled WGS sequence"/>
</dbReference>
<name>A0A4Q7Y2T8_9ACTN</name>
<accession>A0A4Q7Y2T8</accession>
<reference evidence="1 2" key="1">
    <citation type="submission" date="2019-02" db="EMBL/GenBank/DDBJ databases">
        <title>Sequencing the genomes of 1000 actinobacteria strains.</title>
        <authorList>
            <person name="Klenk H.-P."/>
        </authorList>
    </citation>
    <scope>NUCLEOTIDE SEQUENCE [LARGE SCALE GENOMIC DNA]</scope>
    <source>
        <strain evidence="1 2">DSM 44509</strain>
    </source>
</reference>
<evidence type="ECO:0000313" key="1">
    <source>
        <dbReference type="EMBL" id="RZU31152.1"/>
    </source>
</evidence>
<protein>
    <submittedName>
        <fullName evidence="1">Uncharacterized protein</fullName>
    </submittedName>
</protein>
<keyword evidence="2" id="KW-1185">Reference proteome</keyword>
<dbReference type="EMBL" id="SHKV01000001">
    <property type="protein sequence ID" value="RZU31152.1"/>
    <property type="molecule type" value="Genomic_DNA"/>
</dbReference>
<proteinExistence type="predicted"/>
<gene>
    <name evidence="1" type="ORF">BKA19_0800</name>
</gene>
<evidence type="ECO:0000313" key="2">
    <source>
        <dbReference type="Proteomes" id="UP000292507"/>
    </source>
</evidence>
<sequence>MTARGTCAVCGGTYAVRRDGTLRTHWENGTSHRCMGSGWAPAPPETVPGVR</sequence>
<dbReference type="AlphaFoldDB" id="A0A4Q7Y2T8"/>